<reference evidence="1 2" key="1">
    <citation type="journal article" date="2019" name="Commun. Biol.">
        <title>The bagworm genome reveals a unique fibroin gene that provides high tensile strength.</title>
        <authorList>
            <person name="Kono N."/>
            <person name="Nakamura H."/>
            <person name="Ohtoshi R."/>
            <person name="Tomita M."/>
            <person name="Numata K."/>
            <person name="Arakawa K."/>
        </authorList>
    </citation>
    <scope>NUCLEOTIDE SEQUENCE [LARGE SCALE GENOMIC DNA]</scope>
</reference>
<dbReference type="EMBL" id="BGZK01000065">
    <property type="protein sequence ID" value="GBP14633.1"/>
    <property type="molecule type" value="Genomic_DNA"/>
</dbReference>
<name>A0A4C1TJG3_EUMVA</name>
<organism evidence="1 2">
    <name type="scientific">Eumeta variegata</name>
    <name type="common">Bagworm moth</name>
    <name type="synonym">Eumeta japonica</name>
    <dbReference type="NCBI Taxonomy" id="151549"/>
    <lineage>
        <taxon>Eukaryota</taxon>
        <taxon>Metazoa</taxon>
        <taxon>Ecdysozoa</taxon>
        <taxon>Arthropoda</taxon>
        <taxon>Hexapoda</taxon>
        <taxon>Insecta</taxon>
        <taxon>Pterygota</taxon>
        <taxon>Neoptera</taxon>
        <taxon>Endopterygota</taxon>
        <taxon>Lepidoptera</taxon>
        <taxon>Glossata</taxon>
        <taxon>Ditrysia</taxon>
        <taxon>Tineoidea</taxon>
        <taxon>Psychidae</taxon>
        <taxon>Oiketicinae</taxon>
        <taxon>Eumeta</taxon>
    </lineage>
</organism>
<accession>A0A4C1TJG3</accession>
<dbReference type="AlphaFoldDB" id="A0A4C1TJG3"/>
<evidence type="ECO:0000313" key="1">
    <source>
        <dbReference type="EMBL" id="GBP14633.1"/>
    </source>
</evidence>
<protein>
    <submittedName>
        <fullName evidence="1">Uncharacterized protein</fullName>
    </submittedName>
</protein>
<dbReference type="Proteomes" id="UP000299102">
    <property type="component" value="Unassembled WGS sequence"/>
</dbReference>
<gene>
    <name evidence="1" type="ORF">EVAR_93503_1</name>
</gene>
<evidence type="ECO:0000313" key="2">
    <source>
        <dbReference type="Proteomes" id="UP000299102"/>
    </source>
</evidence>
<comment type="caution">
    <text evidence="1">The sequence shown here is derived from an EMBL/GenBank/DDBJ whole genome shotgun (WGS) entry which is preliminary data.</text>
</comment>
<sequence>MPLNALRGIKDWTDETSTRHSWRINDPHSAIGEAIKVFDGPLPTSRARFYGPRRFNTLNANRTADEVNFSNNNVTERGVCVPRAGAARGSARPRMRLAAPREKGRARCVTARAELITSLEPPRVSAGASCYPADVASAQWISSVKYSLDRRSEWCGATELVI</sequence>
<proteinExistence type="predicted"/>
<keyword evidence="2" id="KW-1185">Reference proteome</keyword>